<protein>
    <recommendedName>
        <fullName evidence="4">N-acetyltransferase domain-containing protein</fullName>
    </recommendedName>
</protein>
<evidence type="ECO:0000256" key="3">
    <source>
        <dbReference type="SAM" id="MobiDB-lite"/>
    </source>
</evidence>
<dbReference type="InterPro" id="IPR000182">
    <property type="entry name" value="GNAT_dom"/>
</dbReference>
<evidence type="ECO:0000313" key="5">
    <source>
        <dbReference type="EMBL" id="GBF88024.1"/>
    </source>
</evidence>
<dbReference type="PANTHER" id="PTHR43877:SF2">
    <property type="entry name" value="AMINOALKYLPHOSPHONATE N-ACETYLTRANSFERASE-RELATED"/>
    <property type="match status" value="1"/>
</dbReference>
<keyword evidence="6" id="KW-1185">Reference proteome</keyword>
<keyword evidence="1" id="KW-0808">Transferase</keyword>
<gene>
    <name evidence="5" type="ORF">Rsub_00736</name>
</gene>
<name>A0A2V0NKX4_9CHLO</name>
<feature type="domain" description="N-acetyltransferase" evidence="4">
    <location>
        <begin position="40"/>
        <end position="199"/>
    </location>
</feature>
<proteinExistence type="predicted"/>
<dbReference type="CDD" id="cd04301">
    <property type="entry name" value="NAT_SF"/>
    <property type="match status" value="1"/>
</dbReference>
<sequence>MAAAMEAPQQGDACAAACARVSGGGCPAAAAADGAPGGCVRLRDMREEDLPQVSAVIAEAFHAAAGVPPGGRGAFTGVDKGWRLFHAAAALVAVDARGAVVGCVFAMQLGPRFAYFGPLAVRPCSSGHGIGRMLASEAAARLRRGGAEHIEIVTYADSPKHIHLYESCAALQVGFPIHVLRRAADAGADAAYARAQRCGDACAAAAVCAAAERAAAAAGGGYRLIALTAPPPPGGAGAAALADVPRFCGAAVAAGLDLSCEARGALARRLGAVLLLLQPPPRRGAPAAEAGRRGAGGAGTAAGATAASAGSAQPPYSRGGSSRGCSSGGLGPQPPLPPPRLAGVAIVHGPGAAAPNEAAPGTSYLKFAAADAPPALRALLRAATAAAAAGGRGEVLAGVCLARRRAYEELLAAGFEPCSVNNISMSDRHPLAQFGPETYNRYDCLYISDLR</sequence>
<evidence type="ECO:0000256" key="2">
    <source>
        <dbReference type="ARBA" id="ARBA00023315"/>
    </source>
</evidence>
<dbReference type="Pfam" id="PF00583">
    <property type="entry name" value="Acetyltransf_1"/>
    <property type="match status" value="1"/>
</dbReference>
<dbReference type="AlphaFoldDB" id="A0A2V0NKX4"/>
<dbReference type="Gene3D" id="3.40.630.30">
    <property type="match status" value="1"/>
</dbReference>
<dbReference type="EMBL" id="BDRX01000003">
    <property type="protein sequence ID" value="GBF88024.1"/>
    <property type="molecule type" value="Genomic_DNA"/>
</dbReference>
<dbReference type="SUPFAM" id="SSF55729">
    <property type="entry name" value="Acyl-CoA N-acyltransferases (Nat)"/>
    <property type="match status" value="1"/>
</dbReference>
<keyword evidence="2" id="KW-0012">Acyltransferase</keyword>
<dbReference type="GO" id="GO:0016747">
    <property type="term" value="F:acyltransferase activity, transferring groups other than amino-acyl groups"/>
    <property type="evidence" value="ECO:0007669"/>
    <property type="project" value="InterPro"/>
</dbReference>
<dbReference type="PROSITE" id="PS51186">
    <property type="entry name" value="GNAT"/>
    <property type="match status" value="1"/>
</dbReference>
<evidence type="ECO:0000313" key="6">
    <source>
        <dbReference type="Proteomes" id="UP000247498"/>
    </source>
</evidence>
<evidence type="ECO:0000259" key="4">
    <source>
        <dbReference type="PROSITE" id="PS51186"/>
    </source>
</evidence>
<comment type="caution">
    <text evidence="5">The sequence shown here is derived from an EMBL/GenBank/DDBJ whole genome shotgun (WGS) entry which is preliminary data.</text>
</comment>
<reference evidence="5 6" key="1">
    <citation type="journal article" date="2018" name="Sci. Rep.">
        <title>Raphidocelis subcapitata (=Pseudokirchneriella subcapitata) provides an insight into genome evolution and environmental adaptations in the Sphaeropleales.</title>
        <authorList>
            <person name="Suzuki S."/>
            <person name="Yamaguchi H."/>
            <person name="Nakajima N."/>
            <person name="Kawachi M."/>
        </authorList>
    </citation>
    <scope>NUCLEOTIDE SEQUENCE [LARGE SCALE GENOMIC DNA]</scope>
    <source>
        <strain evidence="5 6">NIES-35</strain>
    </source>
</reference>
<dbReference type="PANTHER" id="PTHR43877">
    <property type="entry name" value="AMINOALKYLPHOSPHONATE N-ACETYLTRANSFERASE-RELATED-RELATED"/>
    <property type="match status" value="1"/>
</dbReference>
<dbReference type="InterPro" id="IPR050832">
    <property type="entry name" value="Bact_Acetyltransf"/>
</dbReference>
<accession>A0A2V0NKX4</accession>
<dbReference type="InParanoid" id="A0A2V0NKX4"/>
<organism evidence="5 6">
    <name type="scientific">Raphidocelis subcapitata</name>
    <dbReference type="NCBI Taxonomy" id="307507"/>
    <lineage>
        <taxon>Eukaryota</taxon>
        <taxon>Viridiplantae</taxon>
        <taxon>Chlorophyta</taxon>
        <taxon>core chlorophytes</taxon>
        <taxon>Chlorophyceae</taxon>
        <taxon>CS clade</taxon>
        <taxon>Sphaeropleales</taxon>
        <taxon>Selenastraceae</taxon>
        <taxon>Raphidocelis</taxon>
    </lineage>
</organism>
<feature type="compositionally biased region" description="Low complexity" evidence="3">
    <location>
        <begin position="301"/>
        <end position="325"/>
    </location>
</feature>
<feature type="region of interest" description="Disordered" evidence="3">
    <location>
        <begin position="282"/>
        <end position="343"/>
    </location>
</feature>
<dbReference type="Proteomes" id="UP000247498">
    <property type="component" value="Unassembled WGS sequence"/>
</dbReference>
<evidence type="ECO:0000256" key="1">
    <source>
        <dbReference type="ARBA" id="ARBA00022679"/>
    </source>
</evidence>
<dbReference type="InterPro" id="IPR016181">
    <property type="entry name" value="Acyl_CoA_acyltransferase"/>
</dbReference>